<accession>A0A6I3KY63</accession>
<dbReference type="EMBL" id="WMBB01000003">
    <property type="protein sequence ID" value="MTE12439.1"/>
    <property type="molecule type" value="Genomic_DNA"/>
</dbReference>
<dbReference type="Pfam" id="PF19459">
    <property type="entry name" value="DUF5996"/>
    <property type="match status" value="1"/>
</dbReference>
<dbReference type="Proteomes" id="UP000432464">
    <property type="component" value="Unassembled WGS sequence"/>
</dbReference>
<keyword evidence="2" id="KW-1185">Reference proteome</keyword>
<proteinExistence type="predicted"/>
<sequence>MAEEVLPAIPLDSWRPTKETLHRYAQIVGKVALAKGIRRNHWWHTTYRLTARGWTSVPLGTATEGPVFTCAFDFFDHVLRLSNDRGTQEEVPLTGQSVASFYTETMSALGNLGVDVVLAHPTPFDLPDHGRPFDQDDEHHAYDPAAARHAFHVHSQVGRILERFSATYSGKISPVQLFWHTFDLAVQRFSDRKVRMPDSVDPVTREAYSREVISAGFWFGDDKIPAPTFYSYTAPEPAGLTERPLRPAEARWVASGSGHNAYLRYDDVRVRADPVRAALDFFQSQYEAGSSLAGWDVAGLACHNGITDPVLASPRLGWPE</sequence>
<organism evidence="1 2">
    <name type="scientific">Nocardia aurantiaca</name>
    <dbReference type="NCBI Taxonomy" id="2675850"/>
    <lineage>
        <taxon>Bacteria</taxon>
        <taxon>Bacillati</taxon>
        <taxon>Actinomycetota</taxon>
        <taxon>Actinomycetes</taxon>
        <taxon>Mycobacteriales</taxon>
        <taxon>Nocardiaceae</taxon>
        <taxon>Nocardia</taxon>
    </lineage>
</organism>
<name>A0A6I3KY63_9NOCA</name>
<gene>
    <name evidence="1" type="ORF">GLP40_06535</name>
</gene>
<reference evidence="1 2" key="1">
    <citation type="submission" date="2019-11" db="EMBL/GenBank/DDBJ databases">
        <title>Nocardia sp. nov. CT2-14 isolated from soil.</title>
        <authorList>
            <person name="Kanchanasin P."/>
            <person name="Tanasupawat S."/>
            <person name="Yuki M."/>
            <person name="Kudo T."/>
        </authorList>
    </citation>
    <scope>NUCLEOTIDE SEQUENCE [LARGE SCALE GENOMIC DNA]</scope>
    <source>
        <strain evidence="1 2">CT2-14</strain>
    </source>
</reference>
<comment type="caution">
    <text evidence="1">The sequence shown here is derived from an EMBL/GenBank/DDBJ whole genome shotgun (WGS) entry which is preliminary data.</text>
</comment>
<protein>
    <recommendedName>
        <fullName evidence="3">Ava_C0101 and related proteins</fullName>
    </recommendedName>
</protein>
<dbReference type="RefSeq" id="WP_154786962.1">
    <property type="nucleotide sequence ID" value="NZ_WMBB01000003.1"/>
</dbReference>
<evidence type="ECO:0000313" key="1">
    <source>
        <dbReference type="EMBL" id="MTE12439.1"/>
    </source>
</evidence>
<evidence type="ECO:0008006" key="3">
    <source>
        <dbReference type="Google" id="ProtNLM"/>
    </source>
</evidence>
<dbReference type="AlphaFoldDB" id="A0A6I3KY63"/>
<evidence type="ECO:0000313" key="2">
    <source>
        <dbReference type="Proteomes" id="UP000432464"/>
    </source>
</evidence>
<dbReference type="InterPro" id="IPR046038">
    <property type="entry name" value="DUF5996"/>
</dbReference>